<reference evidence="2 3" key="1">
    <citation type="journal article" date="2018" name="Gigascience">
        <title>Genomes of trombidid mites reveal novel predicted allergens and laterally-transferred genes associated with secondary metabolism.</title>
        <authorList>
            <person name="Dong X."/>
            <person name="Chaisiri K."/>
            <person name="Xia D."/>
            <person name="Armstrong S.D."/>
            <person name="Fang Y."/>
            <person name="Donnelly M.J."/>
            <person name="Kadowaki T."/>
            <person name="McGarry J.W."/>
            <person name="Darby A.C."/>
            <person name="Makepeace B.L."/>
        </authorList>
    </citation>
    <scope>NUCLEOTIDE SEQUENCE [LARGE SCALE GENOMIC DNA]</scope>
    <source>
        <strain evidence="2">UoL-UT</strain>
    </source>
</reference>
<dbReference type="InterPro" id="IPR003599">
    <property type="entry name" value="Ig_sub"/>
</dbReference>
<comment type="caution">
    <text evidence="2">The sequence shown here is derived from an EMBL/GenBank/DDBJ whole genome shotgun (WGS) entry which is preliminary data.</text>
</comment>
<dbReference type="PROSITE" id="PS50835">
    <property type="entry name" value="IG_LIKE"/>
    <property type="match status" value="2"/>
</dbReference>
<gene>
    <name evidence="2" type="ORF">B4U80_09011</name>
</gene>
<dbReference type="AlphaFoldDB" id="A0A443SIT4"/>
<dbReference type="InterPro" id="IPR007110">
    <property type="entry name" value="Ig-like_dom"/>
</dbReference>
<dbReference type="OrthoDB" id="6430706at2759"/>
<evidence type="ECO:0000259" key="1">
    <source>
        <dbReference type="PROSITE" id="PS50835"/>
    </source>
</evidence>
<dbReference type="Proteomes" id="UP000288716">
    <property type="component" value="Unassembled WGS sequence"/>
</dbReference>
<accession>A0A443SIT4</accession>
<protein>
    <submittedName>
        <fullName evidence="2">Protein turtle B-like protein</fullName>
    </submittedName>
</protein>
<dbReference type="InterPro" id="IPR013151">
    <property type="entry name" value="Immunoglobulin_dom"/>
</dbReference>
<proteinExistence type="predicted"/>
<dbReference type="PANTHER" id="PTHR23278:SF19">
    <property type="entry name" value="OBSCURIN"/>
    <property type="match status" value="1"/>
</dbReference>
<dbReference type="Pfam" id="PF13927">
    <property type="entry name" value="Ig_3"/>
    <property type="match status" value="1"/>
</dbReference>
<feature type="domain" description="Ig-like" evidence="1">
    <location>
        <begin position="104"/>
        <end position="214"/>
    </location>
</feature>
<dbReference type="InterPro" id="IPR036179">
    <property type="entry name" value="Ig-like_dom_sf"/>
</dbReference>
<feature type="domain" description="Ig-like" evidence="1">
    <location>
        <begin position="1"/>
        <end position="98"/>
    </location>
</feature>
<evidence type="ECO:0000313" key="3">
    <source>
        <dbReference type="Proteomes" id="UP000288716"/>
    </source>
</evidence>
<dbReference type="CDD" id="cd00096">
    <property type="entry name" value="Ig"/>
    <property type="match status" value="2"/>
</dbReference>
<organism evidence="2 3">
    <name type="scientific">Leptotrombidium deliense</name>
    <dbReference type="NCBI Taxonomy" id="299467"/>
    <lineage>
        <taxon>Eukaryota</taxon>
        <taxon>Metazoa</taxon>
        <taxon>Ecdysozoa</taxon>
        <taxon>Arthropoda</taxon>
        <taxon>Chelicerata</taxon>
        <taxon>Arachnida</taxon>
        <taxon>Acari</taxon>
        <taxon>Acariformes</taxon>
        <taxon>Trombidiformes</taxon>
        <taxon>Prostigmata</taxon>
        <taxon>Anystina</taxon>
        <taxon>Parasitengona</taxon>
        <taxon>Trombiculoidea</taxon>
        <taxon>Trombiculidae</taxon>
        <taxon>Leptotrombidium</taxon>
    </lineage>
</organism>
<name>A0A443SIT4_9ACAR</name>
<dbReference type="SMART" id="SM00409">
    <property type="entry name" value="IG"/>
    <property type="match status" value="2"/>
</dbReference>
<dbReference type="PANTHER" id="PTHR23278">
    <property type="entry name" value="SIDESTEP PROTEIN"/>
    <property type="match status" value="1"/>
</dbReference>
<dbReference type="STRING" id="299467.A0A443SIT4"/>
<sequence>MSLNVTDNVAIIGGQALLPCNTTPAVHEDSVVLVIWYREDMGIPIYTIDARSTHVTKAKHFSKHFTDNRAMFNITFPFSFLRINPVIESDEGEYRCRVDFRRGPTVNRISVLKVIVPISEISIFDDNGEIMETAGPYNEDTSVSLTCKVKGGRPPPAVTWWKNLYLLDDSYFFKQHFTINVLTISQLKAQDLMSTLTCQASNSNLMSPVIKSIKVDVNRK</sequence>
<dbReference type="EMBL" id="NCKV01002016">
    <property type="protein sequence ID" value="RWS27434.1"/>
    <property type="molecule type" value="Genomic_DNA"/>
</dbReference>
<dbReference type="Pfam" id="PF00047">
    <property type="entry name" value="ig"/>
    <property type="match status" value="1"/>
</dbReference>
<dbReference type="SUPFAM" id="SSF48726">
    <property type="entry name" value="Immunoglobulin"/>
    <property type="match status" value="2"/>
</dbReference>
<dbReference type="Gene3D" id="2.60.40.10">
    <property type="entry name" value="Immunoglobulins"/>
    <property type="match status" value="2"/>
</dbReference>
<dbReference type="VEuPathDB" id="VectorBase:LDEU004606"/>
<keyword evidence="3" id="KW-1185">Reference proteome</keyword>
<evidence type="ECO:0000313" key="2">
    <source>
        <dbReference type="EMBL" id="RWS27434.1"/>
    </source>
</evidence>
<dbReference type="InterPro" id="IPR013783">
    <property type="entry name" value="Ig-like_fold"/>
</dbReference>